<dbReference type="EMBL" id="JAVDVI010000028">
    <property type="protein sequence ID" value="MDR6969661.1"/>
    <property type="molecule type" value="Genomic_DNA"/>
</dbReference>
<dbReference type="RefSeq" id="WP_310028947.1">
    <property type="nucleotide sequence ID" value="NZ_JAVDVI010000028.1"/>
</dbReference>
<organism evidence="1 2">
    <name type="scientific">Flavobacterium arsenatis</name>
    <dbReference type="NCBI Taxonomy" id="1484332"/>
    <lineage>
        <taxon>Bacteria</taxon>
        <taxon>Pseudomonadati</taxon>
        <taxon>Bacteroidota</taxon>
        <taxon>Flavobacteriia</taxon>
        <taxon>Flavobacteriales</taxon>
        <taxon>Flavobacteriaceae</taxon>
        <taxon>Flavobacterium</taxon>
    </lineage>
</organism>
<proteinExistence type="predicted"/>
<sequence length="136" mass="16554">MKNEITLISKLNIKEVPNKNSRKNRNRNFYFWKLERFIKNIKNDIEVDVFPSSPENTSIQNIKDKIIFEINNLNIFDFEYLPMEKDYLNIVNKNNNNDYLNLIYLNGKWIEEYYICSKRSFFDIYSEIENGEFELI</sequence>
<gene>
    <name evidence="1" type="ORF">J2X31_003695</name>
</gene>
<keyword evidence="2" id="KW-1185">Reference proteome</keyword>
<dbReference type="Proteomes" id="UP001255185">
    <property type="component" value="Unassembled WGS sequence"/>
</dbReference>
<name>A0ABU1TUW2_9FLAO</name>
<evidence type="ECO:0000313" key="1">
    <source>
        <dbReference type="EMBL" id="MDR6969661.1"/>
    </source>
</evidence>
<reference evidence="1 2" key="1">
    <citation type="submission" date="2023-07" db="EMBL/GenBank/DDBJ databases">
        <title>Sorghum-associated microbial communities from plants grown in Nebraska, USA.</title>
        <authorList>
            <person name="Schachtman D."/>
        </authorList>
    </citation>
    <scope>NUCLEOTIDE SEQUENCE [LARGE SCALE GENOMIC DNA]</scope>
    <source>
        <strain evidence="1 2">3773</strain>
    </source>
</reference>
<accession>A0ABU1TUW2</accession>
<evidence type="ECO:0000313" key="2">
    <source>
        <dbReference type="Proteomes" id="UP001255185"/>
    </source>
</evidence>
<protein>
    <submittedName>
        <fullName evidence="1">Uncharacterized protein</fullName>
    </submittedName>
</protein>
<comment type="caution">
    <text evidence="1">The sequence shown here is derived from an EMBL/GenBank/DDBJ whole genome shotgun (WGS) entry which is preliminary data.</text>
</comment>